<dbReference type="NCBIfam" id="TIGR02937">
    <property type="entry name" value="sigma70-ECF"/>
    <property type="match status" value="1"/>
</dbReference>
<gene>
    <name evidence="8" type="ORF">H9870_07385</name>
</gene>
<evidence type="ECO:0000259" key="6">
    <source>
        <dbReference type="Pfam" id="PF04542"/>
    </source>
</evidence>
<dbReference type="GO" id="GO:0016987">
    <property type="term" value="F:sigma factor activity"/>
    <property type="evidence" value="ECO:0007669"/>
    <property type="project" value="UniProtKB-KW"/>
</dbReference>
<proteinExistence type="inferred from homology"/>
<dbReference type="Gene3D" id="1.10.10.10">
    <property type="entry name" value="Winged helix-like DNA-binding domain superfamily/Winged helix DNA-binding domain"/>
    <property type="match status" value="1"/>
</dbReference>
<dbReference type="GO" id="GO:0006352">
    <property type="term" value="P:DNA-templated transcription initiation"/>
    <property type="evidence" value="ECO:0007669"/>
    <property type="project" value="InterPro"/>
</dbReference>
<dbReference type="EMBL" id="DXGC01000070">
    <property type="protein sequence ID" value="HIW91465.1"/>
    <property type="molecule type" value="Genomic_DNA"/>
</dbReference>
<comment type="caution">
    <text evidence="8">The sequence shown here is derived from an EMBL/GenBank/DDBJ whole genome shotgun (WGS) entry which is preliminary data.</text>
</comment>
<evidence type="ECO:0000256" key="4">
    <source>
        <dbReference type="ARBA" id="ARBA00023125"/>
    </source>
</evidence>
<dbReference type="InterPro" id="IPR013325">
    <property type="entry name" value="RNA_pol_sigma_r2"/>
</dbReference>
<dbReference type="InterPro" id="IPR036388">
    <property type="entry name" value="WH-like_DNA-bd_sf"/>
</dbReference>
<dbReference type="Gene3D" id="1.10.1740.10">
    <property type="match status" value="1"/>
</dbReference>
<evidence type="ECO:0000256" key="2">
    <source>
        <dbReference type="ARBA" id="ARBA00023015"/>
    </source>
</evidence>
<evidence type="ECO:0000259" key="7">
    <source>
        <dbReference type="Pfam" id="PF08281"/>
    </source>
</evidence>
<evidence type="ECO:0000313" key="9">
    <source>
        <dbReference type="Proteomes" id="UP000824190"/>
    </source>
</evidence>
<dbReference type="SUPFAM" id="SSF88946">
    <property type="entry name" value="Sigma2 domain of RNA polymerase sigma factors"/>
    <property type="match status" value="1"/>
</dbReference>
<evidence type="ECO:0000256" key="5">
    <source>
        <dbReference type="ARBA" id="ARBA00023163"/>
    </source>
</evidence>
<keyword evidence="5" id="KW-0804">Transcription</keyword>
<dbReference type="PANTHER" id="PTHR43133:SF46">
    <property type="entry name" value="RNA POLYMERASE SIGMA-70 FACTOR ECF SUBFAMILY"/>
    <property type="match status" value="1"/>
</dbReference>
<sequence>MTIALSKPNGPTVLSDAELLRRHHAGCGEAFALLVDRHRVLLNWTLSQAGVPYDDRADLLQDALLKVHRTAATFRGAGSAATWLCTIVRNTALSHVRRASRRNEDSHRSLDEDVPIPELTCRRSEDAGRAVQRLVLDEAVNSLHPGLRDVFMYTEVHDWPLDRTAEHLGVPVGTVKSRRARARAHLRQRLAEE</sequence>
<dbReference type="InterPro" id="IPR039425">
    <property type="entry name" value="RNA_pol_sigma-70-like"/>
</dbReference>
<name>A0A9D1RQ25_9CORY</name>
<dbReference type="Pfam" id="PF04542">
    <property type="entry name" value="Sigma70_r2"/>
    <property type="match status" value="1"/>
</dbReference>
<dbReference type="PANTHER" id="PTHR43133">
    <property type="entry name" value="RNA POLYMERASE ECF-TYPE SIGMA FACTO"/>
    <property type="match status" value="1"/>
</dbReference>
<feature type="domain" description="RNA polymerase sigma factor 70 region 4 type 2" evidence="7">
    <location>
        <begin position="135"/>
        <end position="186"/>
    </location>
</feature>
<protein>
    <submittedName>
        <fullName evidence="8">RNA polymerase sigma factor</fullName>
    </submittedName>
</protein>
<keyword evidence="3" id="KW-0731">Sigma factor</keyword>
<keyword evidence="4" id="KW-0238">DNA-binding</keyword>
<evidence type="ECO:0000256" key="1">
    <source>
        <dbReference type="ARBA" id="ARBA00010641"/>
    </source>
</evidence>
<dbReference type="Pfam" id="PF08281">
    <property type="entry name" value="Sigma70_r4_2"/>
    <property type="match status" value="1"/>
</dbReference>
<dbReference type="Proteomes" id="UP000824190">
    <property type="component" value="Unassembled WGS sequence"/>
</dbReference>
<evidence type="ECO:0000256" key="3">
    <source>
        <dbReference type="ARBA" id="ARBA00023082"/>
    </source>
</evidence>
<organism evidence="8 9">
    <name type="scientific">Candidatus Corynebacterium avicola</name>
    <dbReference type="NCBI Taxonomy" id="2838527"/>
    <lineage>
        <taxon>Bacteria</taxon>
        <taxon>Bacillati</taxon>
        <taxon>Actinomycetota</taxon>
        <taxon>Actinomycetes</taxon>
        <taxon>Mycobacteriales</taxon>
        <taxon>Corynebacteriaceae</taxon>
        <taxon>Corynebacterium</taxon>
    </lineage>
</organism>
<keyword evidence="2" id="KW-0805">Transcription regulation</keyword>
<dbReference type="InterPro" id="IPR014284">
    <property type="entry name" value="RNA_pol_sigma-70_dom"/>
</dbReference>
<dbReference type="InterPro" id="IPR013249">
    <property type="entry name" value="RNA_pol_sigma70_r4_t2"/>
</dbReference>
<reference evidence="8" key="1">
    <citation type="journal article" date="2021" name="PeerJ">
        <title>Extensive microbial diversity within the chicken gut microbiome revealed by metagenomics and culture.</title>
        <authorList>
            <person name="Gilroy R."/>
            <person name="Ravi A."/>
            <person name="Getino M."/>
            <person name="Pursley I."/>
            <person name="Horton D.L."/>
            <person name="Alikhan N.F."/>
            <person name="Baker D."/>
            <person name="Gharbi K."/>
            <person name="Hall N."/>
            <person name="Watson M."/>
            <person name="Adriaenssens E.M."/>
            <person name="Foster-Nyarko E."/>
            <person name="Jarju S."/>
            <person name="Secka A."/>
            <person name="Antonio M."/>
            <person name="Oren A."/>
            <person name="Chaudhuri R.R."/>
            <person name="La Ragione R."/>
            <person name="Hildebrand F."/>
            <person name="Pallen M.J."/>
        </authorList>
    </citation>
    <scope>NUCLEOTIDE SEQUENCE</scope>
    <source>
        <strain evidence="8">CHK32-1732</strain>
    </source>
</reference>
<dbReference type="SUPFAM" id="SSF88659">
    <property type="entry name" value="Sigma3 and sigma4 domains of RNA polymerase sigma factors"/>
    <property type="match status" value="1"/>
</dbReference>
<dbReference type="InterPro" id="IPR013324">
    <property type="entry name" value="RNA_pol_sigma_r3/r4-like"/>
</dbReference>
<comment type="similarity">
    <text evidence="1">Belongs to the sigma-70 factor family. ECF subfamily.</text>
</comment>
<reference evidence="8" key="2">
    <citation type="submission" date="2021-04" db="EMBL/GenBank/DDBJ databases">
        <authorList>
            <person name="Gilroy R."/>
        </authorList>
    </citation>
    <scope>NUCLEOTIDE SEQUENCE</scope>
    <source>
        <strain evidence="8">CHK32-1732</strain>
    </source>
</reference>
<dbReference type="InterPro" id="IPR007627">
    <property type="entry name" value="RNA_pol_sigma70_r2"/>
</dbReference>
<evidence type="ECO:0000313" key="8">
    <source>
        <dbReference type="EMBL" id="HIW91465.1"/>
    </source>
</evidence>
<feature type="domain" description="RNA polymerase sigma-70 region 2" evidence="6">
    <location>
        <begin position="45"/>
        <end position="102"/>
    </location>
</feature>
<dbReference type="AlphaFoldDB" id="A0A9D1RQ25"/>
<accession>A0A9D1RQ25</accession>
<dbReference type="GO" id="GO:0003677">
    <property type="term" value="F:DNA binding"/>
    <property type="evidence" value="ECO:0007669"/>
    <property type="project" value="UniProtKB-KW"/>
</dbReference>